<keyword evidence="16" id="KW-1185">Reference proteome</keyword>
<evidence type="ECO:0000313" key="16">
    <source>
        <dbReference type="Proteomes" id="UP000241394"/>
    </source>
</evidence>
<proteinExistence type="inferred from homology"/>
<evidence type="ECO:0000256" key="10">
    <source>
        <dbReference type="ARBA" id="ARBA00023242"/>
    </source>
</evidence>
<keyword evidence="5" id="KW-0862">Zinc</keyword>
<dbReference type="GO" id="GO:0005634">
    <property type="term" value="C:nucleus"/>
    <property type="evidence" value="ECO:0007669"/>
    <property type="project" value="UniProtKB-SubCell"/>
</dbReference>
<feature type="region of interest" description="Disordered" evidence="13">
    <location>
        <begin position="602"/>
        <end position="636"/>
    </location>
</feature>
<feature type="domain" description="GATA-type" evidence="14">
    <location>
        <begin position="196"/>
        <end position="232"/>
    </location>
</feature>
<organism evidence="15 16">
    <name type="scientific">Actinidia chinensis var. chinensis</name>
    <name type="common">Chinese soft-hair kiwi</name>
    <dbReference type="NCBI Taxonomy" id="1590841"/>
    <lineage>
        <taxon>Eukaryota</taxon>
        <taxon>Viridiplantae</taxon>
        <taxon>Streptophyta</taxon>
        <taxon>Embryophyta</taxon>
        <taxon>Tracheophyta</taxon>
        <taxon>Spermatophyta</taxon>
        <taxon>Magnoliopsida</taxon>
        <taxon>eudicotyledons</taxon>
        <taxon>Gunneridae</taxon>
        <taxon>Pentapetalae</taxon>
        <taxon>asterids</taxon>
        <taxon>Ericales</taxon>
        <taxon>Actinidiaceae</taxon>
        <taxon>Actinidia</taxon>
    </lineage>
</organism>
<dbReference type="Gramene" id="PSR95197">
    <property type="protein sequence ID" value="PSR95197"/>
    <property type="gene ID" value="CEY00_Acc25954"/>
</dbReference>
<dbReference type="AlphaFoldDB" id="A0A2R6PQ77"/>
<dbReference type="Pfam" id="PF00320">
    <property type="entry name" value="GATA"/>
    <property type="match status" value="3"/>
</dbReference>
<evidence type="ECO:0000256" key="11">
    <source>
        <dbReference type="ARBA" id="ARBA00055020"/>
    </source>
</evidence>
<keyword evidence="8" id="KW-0010">Activator</keyword>
<protein>
    <submittedName>
        <fullName evidence="15">GATA transcription factor</fullName>
    </submittedName>
</protein>
<keyword evidence="9" id="KW-0804">Transcription</keyword>
<dbReference type="PANTHER" id="PTHR45658:SF134">
    <property type="entry name" value="GATA TYPE ZINC FINGER TRANSCRIPTION FACTOR FAMILY PROTEIN"/>
    <property type="match status" value="1"/>
</dbReference>
<comment type="caution">
    <text evidence="15">The sequence shown here is derived from an EMBL/GenBank/DDBJ whole genome shotgun (WGS) entry which is preliminary data.</text>
</comment>
<dbReference type="GO" id="GO:0030154">
    <property type="term" value="P:cell differentiation"/>
    <property type="evidence" value="ECO:0007669"/>
    <property type="project" value="TreeGrafter"/>
</dbReference>
<gene>
    <name evidence="15" type="ORF">CEY00_Acc25954</name>
</gene>
<dbReference type="STRING" id="1590841.A0A2R6PQ77"/>
<evidence type="ECO:0000256" key="6">
    <source>
        <dbReference type="ARBA" id="ARBA00023015"/>
    </source>
</evidence>
<dbReference type="InParanoid" id="A0A2R6PQ77"/>
<dbReference type="CDD" id="cd00202">
    <property type="entry name" value="ZnF_GATA"/>
    <property type="match status" value="3"/>
</dbReference>
<evidence type="ECO:0000256" key="5">
    <source>
        <dbReference type="ARBA" id="ARBA00022833"/>
    </source>
</evidence>
<keyword evidence="3" id="KW-0479">Metal-binding</keyword>
<dbReference type="PROSITE" id="PS00344">
    <property type="entry name" value="GATA_ZN_FINGER_1"/>
    <property type="match status" value="2"/>
</dbReference>
<dbReference type="GO" id="GO:0008270">
    <property type="term" value="F:zinc ion binding"/>
    <property type="evidence" value="ECO:0007669"/>
    <property type="project" value="UniProtKB-KW"/>
</dbReference>
<feature type="domain" description="GATA-type" evidence="14">
    <location>
        <begin position="534"/>
        <end position="566"/>
    </location>
</feature>
<evidence type="ECO:0000313" key="15">
    <source>
        <dbReference type="EMBL" id="PSR95197.1"/>
    </source>
</evidence>
<reference evidence="15 16" key="1">
    <citation type="submission" date="2017-07" db="EMBL/GenBank/DDBJ databases">
        <title>An improved, manually edited Actinidia chinensis var. chinensis (kiwifruit) genome highlights the challenges associated with draft genomes and gene prediction in plants.</title>
        <authorList>
            <person name="Pilkington S."/>
            <person name="Crowhurst R."/>
            <person name="Hilario E."/>
            <person name="Nardozza S."/>
            <person name="Fraser L."/>
            <person name="Peng Y."/>
            <person name="Gunaseelan K."/>
            <person name="Simpson R."/>
            <person name="Tahir J."/>
            <person name="Deroles S."/>
            <person name="Templeton K."/>
            <person name="Luo Z."/>
            <person name="Davy M."/>
            <person name="Cheng C."/>
            <person name="Mcneilage M."/>
            <person name="Scaglione D."/>
            <person name="Liu Y."/>
            <person name="Zhang Q."/>
            <person name="Datson P."/>
            <person name="De Silva N."/>
            <person name="Gardiner S."/>
            <person name="Bassett H."/>
            <person name="Chagne D."/>
            <person name="Mccallum J."/>
            <person name="Dzierzon H."/>
            <person name="Deng C."/>
            <person name="Wang Y.-Y."/>
            <person name="Barron N."/>
            <person name="Manako K."/>
            <person name="Bowen J."/>
            <person name="Foster T."/>
            <person name="Erridge Z."/>
            <person name="Tiffin H."/>
            <person name="Waite C."/>
            <person name="Davies K."/>
            <person name="Grierson E."/>
            <person name="Laing W."/>
            <person name="Kirk R."/>
            <person name="Chen X."/>
            <person name="Wood M."/>
            <person name="Montefiori M."/>
            <person name="Brummell D."/>
            <person name="Schwinn K."/>
            <person name="Catanach A."/>
            <person name="Fullerton C."/>
            <person name="Li D."/>
            <person name="Meiyalaghan S."/>
            <person name="Nieuwenhuizen N."/>
            <person name="Read N."/>
            <person name="Prakash R."/>
            <person name="Hunter D."/>
            <person name="Zhang H."/>
            <person name="Mckenzie M."/>
            <person name="Knabel M."/>
            <person name="Harris A."/>
            <person name="Allan A."/>
            <person name="Chen A."/>
            <person name="Janssen B."/>
            <person name="Plunkett B."/>
            <person name="Dwamena C."/>
            <person name="Voogd C."/>
            <person name="Leif D."/>
            <person name="Lafferty D."/>
            <person name="Souleyre E."/>
            <person name="Varkonyi-Gasic E."/>
            <person name="Gambi F."/>
            <person name="Hanley J."/>
            <person name="Yao J.-L."/>
            <person name="Cheung J."/>
            <person name="David K."/>
            <person name="Warren B."/>
            <person name="Marsh K."/>
            <person name="Snowden K."/>
            <person name="Lin-Wang K."/>
            <person name="Brian L."/>
            <person name="Martinez-Sanchez M."/>
            <person name="Wang M."/>
            <person name="Ileperuma N."/>
            <person name="Macnee N."/>
            <person name="Campin R."/>
            <person name="Mcatee P."/>
            <person name="Drummond R."/>
            <person name="Espley R."/>
            <person name="Ireland H."/>
            <person name="Wu R."/>
            <person name="Atkinson R."/>
            <person name="Karunairetnam S."/>
            <person name="Bulley S."/>
            <person name="Chunkath S."/>
            <person name="Hanley Z."/>
            <person name="Storey R."/>
            <person name="Thrimawithana A."/>
            <person name="Thomson S."/>
            <person name="David C."/>
            <person name="Testolin R."/>
        </authorList>
    </citation>
    <scope>NUCLEOTIDE SEQUENCE [LARGE SCALE GENOMIC DNA]</scope>
    <source>
        <strain evidence="16">cv. Red5</strain>
        <tissue evidence="15">Young leaf</tissue>
    </source>
</reference>
<dbReference type="GO" id="GO:0006355">
    <property type="term" value="P:regulation of DNA-templated transcription"/>
    <property type="evidence" value="ECO:0007669"/>
    <property type="project" value="InterPro"/>
</dbReference>
<dbReference type="OrthoDB" id="2162994at2759"/>
<dbReference type="SUPFAM" id="SSF57716">
    <property type="entry name" value="Glucocorticoid receptor-like (DNA-binding domain)"/>
    <property type="match status" value="3"/>
</dbReference>
<evidence type="ECO:0000256" key="12">
    <source>
        <dbReference type="PROSITE-ProRule" id="PRU00094"/>
    </source>
</evidence>
<keyword evidence="4 12" id="KW-0863">Zinc-finger</keyword>
<keyword evidence="7" id="KW-0238">DNA-binding</keyword>
<feature type="region of interest" description="Disordered" evidence="13">
    <location>
        <begin position="457"/>
        <end position="490"/>
    </location>
</feature>
<evidence type="ECO:0000256" key="9">
    <source>
        <dbReference type="ARBA" id="ARBA00023163"/>
    </source>
</evidence>
<dbReference type="FunFam" id="3.30.50.10:FF:000025">
    <property type="entry name" value="GATA transcription factor"/>
    <property type="match status" value="1"/>
</dbReference>
<dbReference type="Proteomes" id="UP000241394">
    <property type="component" value="Chromosome LG23"/>
</dbReference>
<evidence type="ECO:0000256" key="7">
    <source>
        <dbReference type="ARBA" id="ARBA00023125"/>
    </source>
</evidence>
<feature type="domain" description="GATA-type" evidence="14">
    <location>
        <begin position="360"/>
        <end position="396"/>
    </location>
</feature>
<comment type="function">
    <text evidence="11">Transcriptional activator that specifically binds 5'-GATA-3' or 5'-GAT-3' motifs within gene promoters. May be involved in the regulation of some light-responsive genes.</text>
</comment>
<dbReference type="GO" id="GO:0043565">
    <property type="term" value="F:sequence-specific DNA binding"/>
    <property type="evidence" value="ECO:0007669"/>
    <property type="project" value="InterPro"/>
</dbReference>
<dbReference type="Gene3D" id="3.30.50.10">
    <property type="entry name" value="Erythroid Transcription Factor GATA-1, subunit A"/>
    <property type="match status" value="3"/>
</dbReference>
<dbReference type="PROSITE" id="PS50114">
    <property type="entry name" value="GATA_ZN_FINGER_2"/>
    <property type="match status" value="3"/>
</dbReference>
<comment type="subcellular location">
    <subcellularLocation>
        <location evidence="1">Nucleus</location>
    </subcellularLocation>
</comment>
<keyword evidence="6" id="KW-0805">Transcription regulation</keyword>
<name>A0A2R6PQ77_ACTCC</name>
<sequence length="657" mass="71656">MVGSSVDGTYNGVSGDLFINMDYFDFPMESLEGDNIDGGHQDAKVQALSPVPSESLLGSSLTSGGNIRNAVQILVPSLSSLANAPSPVSVLDSSSSCLSEKSISMSTDILTAARARSMHSQVSTINPCFLMPSISSTAKRSYHFAASKALSRLRDFPEFDLPSIMTNPVKRKLKKEKKLSDLSGADEMIENSSRPPVAAKRCAHCNVTNTPQWREGPTGSKTLCNACGVRYRSGRLFPEYRPATSPTFVPSLHSNLHNKVVEMRNKAIQEVAMSETKPPMSPPHKTIHEAAMPEIEPSGSPPYKTIQEATMNEPGPPVSPPHKYIYEAPMAETETSISPPLKKKKLLCATEMVQNSSQQPNATKSCSHCEVTKTPQWRDGPMGPKTLCNACGVRYRSGRLFPDYRPAASPTFVPHLHSNSNGKYVDMRNKFIQEPTMAEIEPSMSTRRKAISEAGTAEIKPSMSPSTKKMKLSGDAEMMQNSSRRRVSAKKCSHCELTHIPQSRGGPMGTKTLCNTSGTTEIMRNSSPQPVVTKKCSHCEVTETPQWREGPMGPKTLCNACGVRYRSGRLFPEYRPAASPTFVPSLHSNSHIEVVKMRNKATQEPAMADTDPPTSQRKPTQEAATAEVEPPMSPPPEFIPMSSYLIDCVLEGSGQYS</sequence>
<dbReference type="SMART" id="SM00401">
    <property type="entry name" value="ZnF_GATA"/>
    <property type="match status" value="3"/>
</dbReference>
<dbReference type="PANTHER" id="PTHR45658">
    <property type="entry name" value="GATA TRANSCRIPTION FACTOR"/>
    <property type="match status" value="1"/>
</dbReference>
<dbReference type="InterPro" id="IPR051140">
    <property type="entry name" value="GATA_TF"/>
</dbReference>
<dbReference type="EMBL" id="NKQK01000023">
    <property type="protein sequence ID" value="PSR95197.1"/>
    <property type="molecule type" value="Genomic_DNA"/>
</dbReference>
<dbReference type="InterPro" id="IPR013088">
    <property type="entry name" value="Znf_NHR/GATA"/>
</dbReference>
<evidence type="ECO:0000259" key="14">
    <source>
        <dbReference type="PROSITE" id="PS50114"/>
    </source>
</evidence>
<dbReference type="InterPro" id="IPR000679">
    <property type="entry name" value="Znf_GATA"/>
</dbReference>
<evidence type="ECO:0000256" key="13">
    <source>
        <dbReference type="SAM" id="MobiDB-lite"/>
    </source>
</evidence>
<evidence type="ECO:0000256" key="1">
    <source>
        <dbReference type="ARBA" id="ARBA00004123"/>
    </source>
</evidence>
<comment type="similarity">
    <text evidence="2">Belongs to the type IV zinc-finger family. Class A subfamily.</text>
</comment>
<dbReference type="FunFam" id="3.30.50.10:FF:000038">
    <property type="entry name" value="GATA transcription factor 14"/>
    <property type="match status" value="2"/>
</dbReference>
<reference evidence="16" key="2">
    <citation type="journal article" date="2018" name="BMC Genomics">
        <title>A manually annotated Actinidia chinensis var. chinensis (kiwifruit) genome highlights the challenges associated with draft genomes and gene prediction in plants.</title>
        <authorList>
            <person name="Pilkington S.M."/>
            <person name="Crowhurst R."/>
            <person name="Hilario E."/>
            <person name="Nardozza S."/>
            <person name="Fraser L."/>
            <person name="Peng Y."/>
            <person name="Gunaseelan K."/>
            <person name="Simpson R."/>
            <person name="Tahir J."/>
            <person name="Deroles S.C."/>
            <person name="Templeton K."/>
            <person name="Luo Z."/>
            <person name="Davy M."/>
            <person name="Cheng C."/>
            <person name="McNeilage M."/>
            <person name="Scaglione D."/>
            <person name="Liu Y."/>
            <person name="Zhang Q."/>
            <person name="Datson P."/>
            <person name="De Silva N."/>
            <person name="Gardiner S.E."/>
            <person name="Bassett H."/>
            <person name="Chagne D."/>
            <person name="McCallum J."/>
            <person name="Dzierzon H."/>
            <person name="Deng C."/>
            <person name="Wang Y.Y."/>
            <person name="Barron L."/>
            <person name="Manako K."/>
            <person name="Bowen J."/>
            <person name="Foster T.M."/>
            <person name="Erridge Z.A."/>
            <person name="Tiffin H."/>
            <person name="Waite C.N."/>
            <person name="Davies K.M."/>
            <person name="Grierson E.P."/>
            <person name="Laing W.A."/>
            <person name="Kirk R."/>
            <person name="Chen X."/>
            <person name="Wood M."/>
            <person name="Montefiori M."/>
            <person name="Brummell D.A."/>
            <person name="Schwinn K.E."/>
            <person name="Catanach A."/>
            <person name="Fullerton C."/>
            <person name="Li D."/>
            <person name="Meiyalaghan S."/>
            <person name="Nieuwenhuizen N."/>
            <person name="Read N."/>
            <person name="Prakash R."/>
            <person name="Hunter D."/>
            <person name="Zhang H."/>
            <person name="McKenzie M."/>
            <person name="Knabel M."/>
            <person name="Harris A."/>
            <person name="Allan A.C."/>
            <person name="Gleave A."/>
            <person name="Chen A."/>
            <person name="Janssen B.J."/>
            <person name="Plunkett B."/>
            <person name="Ampomah-Dwamena C."/>
            <person name="Voogd C."/>
            <person name="Leif D."/>
            <person name="Lafferty D."/>
            <person name="Souleyre E.J.F."/>
            <person name="Varkonyi-Gasic E."/>
            <person name="Gambi F."/>
            <person name="Hanley J."/>
            <person name="Yao J.L."/>
            <person name="Cheung J."/>
            <person name="David K.M."/>
            <person name="Warren B."/>
            <person name="Marsh K."/>
            <person name="Snowden K.C."/>
            <person name="Lin-Wang K."/>
            <person name="Brian L."/>
            <person name="Martinez-Sanchez M."/>
            <person name="Wang M."/>
            <person name="Ileperuma N."/>
            <person name="Macnee N."/>
            <person name="Campin R."/>
            <person name="McAtee P."/>
            <person name="Drummond R.S.M."/>
            <person name="Espley R.V."/>
            <person name="Ireland H.S."/>
            <person name="Wu R."/>
            <person name="Atkinson R.G."/>
            <person name="Karunairetnam S."/>
            <person name="Bulley S."/>
            <person name="Chunkath S."/>
            <person name="Hanley Z."/>
            <person name="Storey R."/>
            <person name="Thrimawithana A.H."/>
            <person name="Thomson S."/>
            <person name="David C."/>
            <person name="Testolin R."/>
            <person name="Huang H."/>
            <person name="Hellens R.P."/>
            <person name="Schaffer R.J."/>
        </authorList>
    </citation>
    <scope>NUCLEOTIDE SEQUENCE [LARGE SCALE GENOMIC DNA]</scope>
    <source>
        <strain evidence="16">cv. Red5</strain>
    </source>
</reference>
<evidence type="ECO:0000256" key="8">
    <source>
        <dbReference type="ARBA" id="ARBA00023159"/>
    </source>
</evidence>
<evidence type="ECO:0000256" key="2">
    <source>
        <dbReference type="ARBA" id="ARBA00005694"/>
    </source>
</evidence>
<evidence type="ECO:0000256" key="3">
    <source>
        <dbReference type="ARBA" id="ARBA00022723"/>
    </source>
</evidence>
<keyword evidence="10" id="KW-0539">Nucleus</keyword>
<evidence type="ECO:0000256" key="4">
    <source>
        <dbReference type="ARBA" id="ARBA00022771"/>
    </source>
</evidence>
<accession>A0A2R6PQ77</accession>